<dbReference type="Proteomes" id="UP000251842">
    <property type="component" value="Chromosome"/>
</dbReference>
<organism evidence="6 7">
    <name type="scientific">Solilutibacter oculi</name>
    <dbReference type="NCBI Taxonomy" id="2698682"/>
    <lineage>
        <taxon>Bacteria</taxon>
        <taxon>Pseudomonadati</taxon>
        <taxon>Pseudomonadota</taxon>
        <taxon>Gammaproteobacteria</taxon>
        <taxon>Lysobacterales</taxon>
        <taxon>Lysobacteraceae</taxon>
        <taxon>Solilutibacter</taxon>
    </lineage>
</organism>
<proteinExistence type="predicted"/>
<dbReference type="Pfam" id="PF01258">
    <property type="entry name" value="zf-dskA_traR"/>
    <property type="match status" value="1"/>
</dbReference>
<reference evidence="7" key="1">
    <citation type="submission" date="2018-05" db="EMBL/GenBank/DDBJ databases">
        <title>Luteimonas pekinense sp. nov., isolated from human Meibomian gland secretions, Beijing, China.</title>
        <authorList>
            <person name="Wen T."/>
            <person name="Bai H."/>
            <person name="Lv H."/>
        </authorList>
    </citation>
    <scope>NUCLEOTIDE SEQUENCE [LARGE SCALE GENOMIC DNA]</scope>
    <source>
        <strain evidence="7">83-4</strain>
    </source>
</reference>
<evidence type="ECO:0000256" key="2">
    <source>
        <dbReference type="ARBA" id="ARBA00022771"/>
    </source>
</evidence>
<gene>
    <name evidence="6" type="ORF">DCD74_02425</name>
</gene>
<dbReference type="PROSITE" id="PS51128">
    <property type="entry name" value="ZF_DKSA_2"/>
    <property type="match status" value="1"/>
</dbReference>
<evidence type="ECO:0000256" key="4">
    <source>
        <dbReference type="PROSITE-ProRule" id="PRU00510"/>
    </source>
</evidence>
<dbReference type="GO" id="GO:0008270">
    <property type="term" value="F:zinc ion binding"/>
    <property type="evidence" value="ECO:0007669"/>
    <property type="project" value="UniProtKB-KW"/>
</dbReference>
<protein>
    <submittedName>
        <fullName evidence="6">Conjugal transfer protein TraR</fullName>
    </submittedName>
</protein>
<dbReference type="OrthoDB" id="962301at2"/>
<dbReference type="EMBL" id="CP029556">
    <property type="protein sequence ID" value="AXA83699.1"/>
    <property type="molecule type" value="Genomic_DNA"/>
</dbReference>
<evidence type="ECO:0000256" key="1">
    <source>
        <dbReference type="ARBA" id="ARBA00022723"/>
    </source>
</evidence>
<feature type="domain" description="Zinc finger DksA/TraR C4-type" evidence="5">
    <location>
        <begin position="41"/>
        <end position="72"/>
    </location>
</feature>
<evidence type="ECO:0000313" key="7">
    <source>
        <dbReference type="Proteomes" id="UP000251842"/>
    </source>
</evidence>
<keyword evidence="3" id="KW-0862">Zinc</keyword>
<evidence type="ECO:0000313" key="6">
    <source>
        <dbReference type="EMBL" id="AXA83699.1"/>
    </source>
</evidence>
<keyword evidence="1" id="KW-0479">Metal-binding</keyword>
<keyword evidence="7" id="KW-1185">Reference proteome</keyword>
<feature type="zinc finger region" description="dksA C4-type" evidence="4">
    <location>
        <begin position="42"/>
        <end position="66"/>
    </location>
</feature>
<keyword evidence="2" id="KW-0863">Zinc-finger</keyword>
<name>A0A344J3T9_9GAMM</name>
<dbReference type="KEGG" id="lue:DCD74_02425"/>
<dbReference type="Gene3D" id="1.20.120.910">
    <property type="entry name" value="DksA, coiled-coil domain"/>
    <property type="match status" value="1"/>
</dbReference>
<evidence type="ECO:0000259" key="5">
    <source>
        <dbReference type="Pfam" id="PF01258"/>
    </source>
</evidence>
<dbReference type="RefSeq" id="WP_112925915.1">
    <property type="nucleotide sequence ID" value="NZ_CP029556.1"/>
</dbReference>
<sequence>MSDDADKVTADDERAWDLFDRQRKAARDAEMRTVLKRVALHCLDCGAEIPAARLMAVPTATRCVQCGTAKERTWSI</sequence>
<accession>A0A344J3T9</accession>
<dbReference type="AlphaFoldDB" id="A0A344J3T9"/>
<evidence type="ECO:0000256" key="3">
    <source>
        <dbReference type="ARBA" id="ARBA00022833"/>
    </source>
</evidence>
<dbReference type="SUPFAM" id="SSF57716">
    <property type="entry name" value="Glucocorticoid receptor-like (DNA-binding domain)"/>
    <property type="match status" value="1"/>
</dbReference>
<dbReference type="InterPro" id="IPR000962">
    <property type="entry name" value="Znf_DskA_TraR"/>
</dbReference>